<evidence type="ECO:0000313" key="7">
    <source>
        <dbReference type="Proteomes" id="UP001595632"/>
    </source>
</evidence>
<dbReference type="SUPFAM" id="SSF46785">
    <property type="entry name" value="Winged helix' DNA-binding domain"/>
    <property type="match status" value="1"/>
</dbReference>
<dbReference type="PANTHER" id="PTHR30136:SF24">
    <property type="entry name" value="HTH-TYPE TRANSCRIPTIONAL REPRESSOR ALLR"/>
    <property type="match status" value="1"/>
</dbReference>
<dbReference type="EMBL" id="JBHRTB010000010">
    <property type="protein sequence ID" value="MFC3142838.1"/>
    <property type="molecule type" value="Genomic_DNA"/>
</dbReference>
<dbReference type="Pfam" id="PF01614">
    <property type="entry name" value="IclR_C"/>
    <property type="match status" value="1"/>
</dbReference>
<feature type="domain" description="IclR-ED" evidence="5">
    <location>
        <begin position="65"/>
        <end position="243"/>
    </location>
</feature>
<dbReference type="InterPro" id="IPR050707">
    <property type="entry name" value="HTH_MetabolicPath_Reg"/>
</dbReference>
<feature type="domain" description="HTH iclR-type" evidence="4">
    <location>
        <begin position="2"/>
        <end position="65"/>
    </location>
</feature>
<keyword evidence="7" id="KW-1185">Reference proteome</keyword>
<sequence length="243" mass="27004">MSKIVKRTLDFIELFAEEKRPLSLSDISRLLDIPMSSCFDVVQSLQERGYIYELGHRAGFYPTARLTELAAVISQHDPVSLRAGLKLRDLRDEFDESVSLARSAGPQVTYLLVLEPSHPLRFLVRVGDHARSLHATSVGKALLATLPPEDLPDLLGPGPLEPLTEKTQTDPAKLIAEIEETRARGYAINREESVPTATTVTGWFTWHRSEYFVTVAGPTFRVEPKLEAIIARLTEVCSSLGQP</sequence>
<comment type="caution">
    <text evidence="6">The sequence shown here is derived from an EMBL/GenBank/DDBJ whole genome shotgun (WGS) entry which is preliminary data.</text>
</comment>
<dbReference type="InterPro" id="IPR036390">
    <property type="entry name" value="WH_DNA-bd_sf"/>
</dbReference>
<dbReference type="InterPro" id="IPR029016">
    <property type="entry name" value="GAF-like_dom_sf"/>
</dbReference>
<accession>A0ABV7GRE9</accession>
<keyword evidence="1" id="KW-0805">Transcription regulation</keyword>
<dbReference type="PROSITE" id="PS51078">
    <property type="entry name" value="ICLR_ED"/>
    <property type="match status" value="1"/>
</dbReference>
<dbReference type="Pfam" id="PF09339">
    <property type="entry name" value="HTH_IclR"/>
    <property type="match status" value="1"/>
</dbReference>
<keyword evidence="3" id="KW-0804">Transcription</keyword>
<dbReference type="PANTHER" id="PTHR30136">
    <property type="entry name" value="HELIX-TURN-HELIX TRANSCRIPTIONAL REGULATOR, ICLR FAMILY"/>
    <property type="match status" value="1"/>
</dbReference>
<dbReference type="Gene3D" id="3.30.450.40">
    <property type="match status" value="1"/>
</dbReference>
<name>A0ABV7GRE9_9RHOB</name>
<evidence type="ECO:0000259" key="5">
    <source>
        <dbReference type="PROSITE" id="PS51078"/>
    </source>
</evidence>
<evidence type="ECO:0000259" key="4">
    <source>
        <dbReference type="PROSITE" id="PS51077"/>
    </source>
</evidence>
<dbReference type="InterPro" id="IPR036388">
    <property type="entry name" value="WH-like_DNA-bd_sf"/>
</dbReference>
<gene>
    <name evidence="6" type="ORF">ACFOGP_08965</name>
</gene>
<proteinExistence type="predicted"/>
<evidence type="ECO:0000313" key="6">
    <source>
        <dbReference type="EMBL" id="MFC3142838.1"/>
    </source>
</evidence>
<dbReference type="SUPFAM" id="SSF55781">
    <property type="entry name" value="GAF domain-like"/>
    <property type="match status" value="1"/>
</dbReference>
<dbReference type="Proteomes" id="UP001595632">
    <property type="component" value="Unassembled WGS sequence"/>
</dbReference>
<dbReference type="Gene3D" id="1.10.10.10">
    <property type="entry name" value="Winged helix-like DNA-binding domain superfamily/Winged helix DNA-binding domain"/>
    <property type="match status" value="1"/>
</dbReference>
<keyword evidence="2" id="KW-0238">DNA-binding</keyword>
<evidence type="ECO:0000256" key="1">
    <source>
        <dbReference type="ARBA" id="ARBA00023015"/>
    </source>
</evidence>
<dbReference type="PROSITE" id="PS51077">
    <property type="entry name" value="HTH_ICLR"/>
    <property type="match status" value="1"/>
</dbReference>
<organism evidence="6 7">
    <name type="scientific">Psychromarinibacter halotolerans</name>
    <dbReference type="NCBI Taxonomy" id="1775175"/>
    <lineage>
        <taxon>Bacteria</taxon>
        <taxon>Pseudomonadati</taxon>
        <taxon>Pseudomonadota</taxon>
        <taxon>Alphaproteobacteria</taxon>
        <taxon>Rhodobacterales</taxon>
        <taxon>Paracoccaceae</taxon>
        <taxon>Psychromarinibacter</taxon>
    </lineage>
</organism>
<dbReference type="RefSeq" id="WP_275632821.1">
    <property type="nucleotide sequence ID" value="NZ_JARGYD010000004.1"/>
</dbReference>
<dbReference type="SMART" id="SM00346">
    <property type="entry name" value="HTH_ICLR"/>
    <property type="match status" value="1"/>
</dbReference>
<evidence type="ECO:0000256" key="2">
    <source>
        <dbReference type="ARBA" id="ARBA00023125"/>
    </source>
</evidence>
<evidence type="ECO:0000256" key="3">
    <source>
        <dbReference type="ARBA" id="ARBA00023163"/>
    </source>
</evidence>
<protein>
    <submittedName>
        <fullName evidence="6">IclR family transcriptional regulator</fullName>
    </submittedName>
</protein>
<reference evidence="7" key="1">
    <citation type="journal article" date="2019" name="Int. J. Syst. Evol. Microbiol.">
        <title>The Global Catalogue of Microorganisms (GCM) 10K type strain sequencing project: providing services to taxonomists for standard genome sequencing and annotation.</title>
        <authorList>
            <consortium name="The Broad Institute Genomics Platform"/>
            <consortium name="The Broad Institute Genome Sequencing Center for Infectious Disease"/>
            <person name="Wu L."/>
            <person name="Ma J."/>
        </authorList>
    </citation>
    <scope>NUCLEOTIDE SEQUENCE [LARGE SCALE GENOMIC DNA]</scope>
    <source>
        <strain evidence="7">KCTC 52366</strain>
    </source>
</reference>
<dbReference type="InterPro" id="IPR005471">
    <property type="entry name" value="Tscrpt_reg_IclR_N"/>
</dbReference>
<dbReference type="InterPro" id="IPR014757">
    <property type="entry name" value="Tscrpt_reg_IclR_C"/>
</dbReference>